<dbReference type="PRINTS" id="PR00807">
    <property type="entry name" value="AMBALLERGEN"/>
</dbReference>
<evidence type="ECO:0000256" key="8">
    <source>
        <dbReference type="ARBA" id="ARBA00022729"/>
    </source>
</evidence>
<keyword evidence="8" id="KW-0732">Signal</keyword>
<dbReference type="OrthoDB" id="1637350at2759"/>
<dbReference type="AlphaFoldDB" id="A0A5N6Q2K6"/>
<gene>
    <name evidence="15" type="ORF">E3N88_01991</name>
</gene>
<comment type="similarity">
    <text evidence="4">Belongs to the polysaccharide lyase 1 family. Amb a subfamily.</text>
</comment>
<dbReference type="Gene3D" id="2.160.20.10">
    <property type="entry name" value="Single-stranded right-handed beta-helix, Pectin lyase-like"/>
    <property type="match status" value="1"/>
</dbReference>
<dbReference type="GO" id="GO:0030570">
    <property type="term" value="F:pectate lyase activity"/>
    <property type="evidence" value="ECO:0007669"/>
    <property type="project" value="UniProtKB-EC"/>
</dbReference>
<evidence type="ECO:0000313" key="15">
    <source>
        <dbReference type="EMBL" id="KAD7478855.1"/>
    </source>
</evidence>
<evidence type="ECO:0000256" key="5">
    <source>
        <dbReference type="ARBA" id="ARBA00011245"/>
    </source>
</evidence>
<dbReference type="Pfam" id="PF00544">
    <property type="entry name" value="Pectate_lyase_4"/>
    <property type="match status" value="1"/>
</dbReference>
<proteinExistence type="inferred from homology"/>
<keyword evidence="10" id="KW-1015">Disulfide bond</keyword>
<dbReference type="SMART" id="SM00656">
    <property type="entry name" value="Amb_all"/>
    <property type="match status" value="1"/>
</dbReference>
<reference evidence="15 16" key="1">
    <citation type="submission" date="2019-05" db="EMBL/GenBank/DDBJ databases">
        <title>Mikania micrantha, genome provides insights into the molecular mechanism of rapid growth.</title>
        <authorList>
            <person name="Liu B."/>
        </authorList>
    </citation>
    <scope>NUCLEOTIDE SEQUENCE [LARGE SCALE GENOMIC DNA]</scope>
    <source>
        <strain evidence="15">NLD-2019</strain>
        <tissue evidence="15">Leaf</tissue>
    </source>
</reference>
<comment type="caution">
    <text evidence="15">The sequence shown here is derived from an EMBL/GenBank/DDBJ whole genome shotgun (WGS) entry which is preliminary data.</text>
</comment>
<dbReference type="PANTHER" id="PTHR31683:SF159">
    <property type="entry name" value="PECTATE LYASE"/>
    <property type="match status" value="1"/>
</dbReference>
<comment type="subunit">
    <text evidence="5">Monomer.</text>
</comment>
<evidence type="ECO:0000256" key="7">
    <source>
        <dbReference type="ARBA" id="ARBA00022723"/>
    </source>
</evidence>
<dbReference type="Proteomes" id="UP000326396">
    <property type="component" value="Linkage Group LG1"/>
</dbReference>
<protein>
    <recommendedName>
        <fullName evidence="6 13">Pectate lyase</fullName>
        <ecNumber evidence="6 13">4.2.2.2</ecNumber>
    </recommendedName>
</protein>
<dbReference type="GO" id="GO:0046872">
    <property type="term" value="F:metal ion binding"/>
    <property type="evidence" value="ECO:0007669"/>
    <property type="project" value="UniProtKB-KW"/>
</dbReference>
<evidence type="ECO:0000256" key="12">
    <source>
        <dbReference type="ARBA" id="ARBA00023239"/>
    </source>
</evidence>
<sequence length="422" mass="46292">MSSVLGRLDETETIIADTEDYPDKHANAIEMEAYPELFASLMDKASTRRDLHECGEKNIIDRCWRCKADWAENRQSLTECVTGFAKGTTGGAGGEIYTVTSCADDNAENPTPGTLRYGVTQNKPLWIIFEKDMLITLKHTLVVSSDKTIDGRGAKVEIAHGGGITIHGVKNVIVHGINIHDVKEMPGFGSRSGCDGDAIGVKSSSKVWIDHCTLSNGPDGLVDVTVGSTGVTISNCKFHHHDKAILLGADDAHKEDKNMHVTVAFNRFEGVGQRMPRCRFGFFQVVNNDIRGWGIYAIGGSSNPTILSQGNRFHAPNEAHLKQVTVRANAKEEEWKKWNWRSEKDLFENGAFFVPSGSDPQLTQEQQQHMIEVAPGSDVPHLTKCAGKISSAFSSATNLRKIGHCNMDPIERNIIAKGLHVE</sequence>
<dbReference type="UniPathway" id="UPA00545">
    <property type="reaction ID" value="UER00824"/>
</dbReference>
<keyword evidence="16" id="KW-1185">Reference proteome</keyword>
<dbReference type="InterPro" id="IPR011050">
    <property type="entry name" value="Pectin_lyase_fold/virulence"/>
</dbReference>
<evidence type="ECO:0000256" key="10">
    <source>
        <dbReference type="ARBA" id="ARBA00023157"/>
    </source>
</evidence>
<keyword evidence="12 13" id="KW-0456">Lyase</keyword>
<dbReference type="GO" id="GO:0045490">
    <property type="term" value="P:pectin catabolic process"/>
    <property type="evidence" value="ECO:0007669"/>
    <property type="project" value="UniProtKB-UniPathway"/>
</dbReference>
<dbReference type="InterPro" id="IPR018082">
    <property type="entry name" value="AmbAllergen"/>
</dbReference>
<evidence type="ECO:0000256" key="1">
    <source>
        <dbReference type="ARBA" id="ARBA00000695"/>
    </source>
</evidence>
<evidence type="ECO:0000256" key="13">
    <source>
        <dbReference type="RuleBase" id="RU361123"/>
    </source>
</evidence>
<dbReference type="EMBL" id="SZYD01000001">
    <property type="protein sequence ID" value="KAD7478855.1"/>
    <property type="molecule type" value="Genomic_DNA"/>
</dbReference>
<accession>A0A5N6Q2K6</accession>
<evidence type="ECO:0000256" key="2">
    <source>
        <dbReference type="ARBA" id="ARBA00002799"/>
    </source>
</evidence>
<evidence type="ECO:0000256" key="11">
    <source>
        <dbReference type="ARBA" id="ARBA00023180"/>
    </source>
</evidence>
<organism evidence="15 16">
    <name type="scientific">Mikania micrantha</name>
    <name type="common">bitter vine</name>
    <dbReference type="NCBI Taxonomy" id="192012"/>
    <lineage>
        <taxon>Eukaryota</taxon>
        <taxon>Viridiplantae</taxon>
        <taxon>Streptophyta</taxon>
        <taxon>Embryophyta</taxon>
        <taxon>Tracheophyta</taxon>
        <taxon>Spermatophyta</taxon>
        <taxon>Magnoliopsida</taxon>
        <taxon>eudicotyledons</taxon>
        <taxon>Gunneridae</taxon>
        <taxon>Pentapetalae</taxon>
        <taxon>asterids</taxon>
        <taxon>campanulids</taxon>
        <taxon>Asterales</taxon>
        <taxon>Asteraceae</taxon>
        <taxon>Asteroideae</taxon>
        <taxon>Heliantheae alliance</taxon>
        <taxon>Eupatorieae</taxon>
        <taxon>Mikania</taxon>
    </lineage>
</organism>
<evidence type="ECO:0000256" key="9">
    <source>
        <dbReference type="ARBA" id="ARBA00022837"/>
    </source>
</evidence>
<evidence type="ECO:0000259" key="14">
    <source>
        <dbReference type="SMART" id="SM00656"/>
    </source>
</evidence>
<dbReference type="InterPro" id="IPR002022">
    <property type="entry name" value="Pec_lyase"/>
</dbReference>
<dbReference type="PANTHER" id="PTHR31683">
    <property type="entry name" value="PECTATE LYASE 18-RELATED"/>
    <property type="match status" value="1"/>
</dbReference>
<dbReference type="SMART" id="SM00710">
    <property type="entry name" value="PbH1"/>
    <property type="match status" value="3"/>
</dbReference>
<comment type="function">
    <text evidence="2">Has pectate lyase activity.</text>
</comment>
<dbReference type="InterPro" id="IPR006626">
    <property type="entry name" value="PbH1"/>
</dbReference>
<feature type="domain" description="Pectate lyase" evidence="14">
    <location>
        <begin position="132"/>
        <end position="319"/>
    </location>
</feature>
<name>A0A5N6Q2K6_9ASTR</name>
<dbReference type="InterPro" id="IPR012334">
    <property type="entry name" value="Pectin_lyas_fold"/>
</dbReference>
<keyword evidence="11" id="KW-0325">Glycoprotein</keyword>
<dbReference type="SUPFAM" id="SSF51126">
    <property type="entry name" value="Pectin lyase-like"/>
    <property type="match status" value="1"/>
</dbReference>
<evidence type="ECO:0000256" key="6">
    <source>
        <dbReference type="ARBA" id="ARBA00012272"/>
    </source>
</evidence>
<comment type="cofactor">
    <cofactor evidence="13">
        <name>Ca(2+)</name>
        <dbReference type="ChEBI" id="CHEBI:29108"/>
    </cofactor>
    <text evidence="13">Binds 1 Ca(2+) ion. Required for its activity.</text>
</comment>
<keyword evidence="7 13" id="KW-0479">Metal-binding</keyword>
<comment type="pathway">
    <text evidence="3 13">Glycan metabolism; pectin degradation; 2-dehydro-3-deoxy-D-gluconate from pectin: step 2/5.</text>
</comment>
<comment type="catalytic activity">
    <reaction evidence="1 13">
        <text>Eliminative cleavage of (1-&gt;4)-alpha-D-galacturonan to give oligosaccharides with 4-deoxy-alpha-D-galact-4-enuronosyl groups at their non-reducing ends.</text>
        <dbReference type="EC" id="4.2.2.2"/>
    </reaction>
</comment>
<evidence type="ECO:0000313" key="16">
    <source>
        <dbReference type="Proteomes" id="UP000326396"/>
    </source>
</evidence>
<evidence type="ECO:0000256" key="3">
    <source>
        <dbReference type="ARBA" id="ARBA00005220"/>
    </source>
</evidence>
<keyword evidence="9 13" id="KW-0106">Calcium</keyword>
<dbReference type="InterPro" id="IPR045032">
    <property type="entry name" value="PEL"/>
</dbReference>
<dbReference type="EC" id="4.2.2.2" evidence="6 13"/>
<evidence type="ECO:0000256" key="4">
    <source>
        <dbReference type="ARBA" id="ARBA00008800"/>
    </source>
</evidence>